<organism evidence="2 3">
    <name type="scientific">Diversispora eburnea</name>
    <dbReference type="NCBI Taxonomy" id="1213867"/>
    <lineage>
        <taxon>Eukaryota</taxon>
        <taxon>Fungi</taxon>
        <taxon>Fungi incertae sedis</taxon>
        <taxon>Mucoromycota</taxon>
        <taxon>Glomeromycotina</taxon>
        <taxon>Glomeromycetes</taxon>
        <taxon>Diversisporales</taxon>
        <taxon>Diversisporaceae</taxon>
        <taxon>Diversispora</taxon>
    </lineage>
</organism>
<name>A0A9N9C0S9_9GLOM</name>
<feature type="region of interest" description="Disordered" evidence="1">
    <location>
        <begin position="278"/>
        <end position="311"/>
    </location>
</feature>
<feature type="compositionally biased region" description="Basic and acidic residues" evidence="1">
    <location>
        <begin position="152"/>
        <end position="162"/>
    </location>
</feature>
<dbReference type="PANTHER" id="PTHR41391:SF1">
    <property type="entry name" value="RESTRICTION OF TELOMERE CAPPING PROTEIN 4"/>
    <property type="match status" value="1"/>
</dbReference>
<proteinExistence type="predicted"/>
<dbReference type="PANTHER" id="PTHR41391">
    <property type="entry name" value="RESTRICTION OF TELOMERE CAPPING PROTEIN 4"/>
    <property type="match status" value="1"/>
</dbReference>
<comment type="caution">
    <text evidence="2">The sequence shown here is derived from an EMBL/GenBank/DDBJ whole genome shotgun (WGS) entry which is preliminary data.</text>
</comment>
<feature type="compositionally biased region" description="Basic and acidic residues" evidence="1">
    <location>
        <begin position="359"/>
        <end position="368"/>
    </location>
</feature>
<sequence>MSQYSLLRRRDKVTTSSEHRKNIGVDAETSEGISLPFSSTLKKPTSITKDYLSTSPRKYKLSNSVLESMSSDTGSDIEVLLNNNMVSRKDASISRQKPKQLTKSFLEIPSYKPIVYIDNNKNNKNFRLPSPESLERKAEKTDKFRVPSPKPEYLRKRNDSDQKSSTNNGFKRPSPKRTLFENDLNNKAADRIVTSFSNTNTKRRTKMTLKSAYVNDNDADSEIETNSTNFNQRVTLKKKESLLNSNPLRKFNKEPLSDSNNNYQSIHDVRKLRRQMRSVSPTEATCSSLVSLTRSTRSTRSKKPNKSKKSTDIIDLTNSDVDSDKYDNNNVFRVPSPMIRKYDNLPKVDFSSDEDTPEPDGKRGDSTDGKKYCPYCNVVLPEPLPQRIRAYLTSIDSASSQPPSPSILLNHPTNVVDQFEFCRIHDAESNIVPVGLQKNYPLKIDFDNLPIRVESMFTELMKVVTGERKSMFREMAMETYKELGRARARRPIALMGRFQKFQ</sequence>
<feature type="region of interest" description="Disordered" evidence="1">
    <location>
        <begin position="1"/>
        <end position="28"/>
    </location>
</feature>
<protein>
    <submittedName>
        <fullName evidence="2">10552_t:CDS:1</fullName>
    </submittedName>
</protein>
<dbReference type="InterPro" id="IPR039024">
    <property type="entry name" value="RTC4"/>
</dbReference>
<feature type="region of interest" description="Disordered" evidence="1">
    <location>
        <begin position="120"/>
        <end position="185"/>
    </location>
</feature>
<dbReference type="EMBL" id="CAJVPK010001346">
    <property type="protein sequence ID" value="CAG8582836.1"/>
    <property type="molecule type" value="Genomic_DNA"/>
</dbReference>
<evidence type="ECO:0000256" key="1">
    <source>
        <dbReference type="SAM" id="MobiDB-lite"/>
    </source>
</evidence>
<dbReference type="OrthoDB" id="128308at2759"/>
<evidence type="ECO:0000313" key="3">
    <source>
        <dbReference type="Proteomes" id="UP000789706"/>
    </source>
</evidence>
<evidence type="ECO:0000313" key="2">
    <source>
        <dbReference type="EMBL" id="CAG8582836.1"/>
    </source>
</evidence>
<feature type="compositionally biased region" description="Low complexity" evidence="1">
    <location>
        <begin position="285"/>
        <end position="296"/>
    </location>
</feature>
<dbReference type="Proteomes" id="UP000789706">
    <property type="component" value="Unassembled WGS sequence"/>
</dbReference>
<gene>
    <name evidence="2" type="ORF">DEBURN_LOCUS8658</name>
</gene>
<dbReference type="AlphaFoldDB" id="A0A9N9C0S9"/>
<accession>A0A9N9C0S9</accession>
<feature type="compositionally biased region" description="Basic and acidic residues" evidence="1">
    <location>
        <begin position="133"/>
        <end position="145"/>
    </location>
</feature>
<reference evidence="2" key="1">
    <citation type="submission" date="2021-06" db="EMBL/GenBank/DDBJ databases">
        <authorList>
            <person name="Kallberg Y."/>
            <person name="Tangrot J."/>
            <person name="Rosling A."/>
        </authorList>
    </citation>
    <scope>NUCLEOTIDE SEQUENCE</scope>
    <source>
        <strain evidence="2">AZ414A</strain>
    </source>
</reference>
<feature type="non-terminal residue" evidence="2">
    <location>
        <position position="502"/>
    </location>
</feature>
<feature type="region of interest" description="Disordered" evidence="1">
    <location>
        <begin position="343"/>
        <end position="368"/>
    </location>
</feature>
<feature type="compositionally biased region" description="Basic residues" evidence="1">
    <location>
        <begin position="297"/>
        <end position="308"/>
    </location>
</feature>
<keyword evidence="3" id="KW-1185">Reference proteome</keyword>